<dbReference type="Gene3D" id="2.70.150.10">
    <property type="entry name" value="Calcium-transporting ATPase, cytoplasmic transduction domain A"/>
    <property type="match status" value="1"/>
</dbReference>
<dbReference type="InterPro" id="IPR008250">
    <property type="entry name" value="ATPase_P-typ_transduc_dom_A_sf"/>
</dbReference>
<evidence type="ECO:0000256" key="4">
    <source>
        <dbReference type="ARBA" id="ARBA00022553"/>
    </source>
</evidence>
<dbReference type="InterPro" id="IPR023298">
    <property type="entry name" value="ATPase_P-typ_TM_dom_sf"/>
</dbReference>
<dbReference type="InterPro" id="IPR044492">
    <property type="entry name" value="P_typ_ATPase_HD_dom"/>
</dbReference>
<dbReference type="InterPro" id="IPR032631">
    <property type="entry name" value="P-type_ATPase_N"/>
</dbReference>
<feature type="transmembrane region" description="Helical" evidence="17">
    <location>
        <begin position="1177"/>
        <end position="1196"/>
    </location>
</feature>
<keyword evidence="6 16" id="KW-0479">Metal-binding</keyword>
<dbReference type="GO" id="GO:0140326">
    <property type="term" value="F:ATPase-coupled intramembrane lipid transporter activity"/>
    <property type="evidence" value="ECO:0007669"/>
    <property type="project" value="UniProtKB-EC"/>
</dbReference>
<keyword evidence="23" id="KW-1185">Reference proteome</keyword>
<feature type="transmembrane region" description="Helical" evidence="17">
    <location>
        <begin position="1208"/>
        <end position="1229"/>
    </location>
</feature>
<proteinExistence type="inferred from homology"/>
<dbReference type="Pfam" id="PF16209">
    <property type="entry name" value="PhoLip_ATPase_N"/>
    <property type="match status" value="1"/>
</dbReference>
<keyword evidence="11 17" id="KW-1133">Transmembrane helix</keyword>
<feature type="region of interest" description="Disordered" evidence="18">
    <location>
        <begin position="216"/>
        <end position="273"/>
    </location>
</feature>
<dbReference type="GO" id="GO:0045332">
    <property type="term" value="P:phospholipid translocation"/>
    <property type="evidence" value="ECO:0007669"/>
    <property type="project" value="TreeGrafter"/>
</dbReference>
<feature type="domain" description="P-type ATPase A" evidence="19">
    <location>
        <begin position="390"/>
        <end position="490"/>
    </location>
</feature>
<dbReference type="SFLD" id="SFLDG00002">
    <property type="entry name" value="C1.7:_P-type_atpase_like"/>
    <property type="match status" value="1"/>
</dbReference>
<feature type="domain" description="P-type ATPase C-terminal" evidence="21">
    <location>
        <begin position="1145"/>
        <end position="1391"/>
    </location>
</feature>
<feature type="transmembrane region" description="Helical" evidence="17">
    <location>
        <begin position="99"/>
        <end position="116"/>
    </location>
</feature>
<feature type="transmembrane region" description="Helical" evidence="17">
    <location>
        <begin position="1362"/>
        <end position="1382"/>
    </location>
</feature>
<dbReference type="InterPro" id="IPR018303">
    <property type="entry name" value="ATPase_P-typ_P_site"/>
</dbReference>
<evidence type="ECO:0000256" key="3">
    <source>
        <dbReference type="ARBA" id="ARBA00022448"/>
    </source>
</evidence>
<dbReference type="Proteomes" id="UP000054107">
    <property type="component" value="Unassembled WGS sequence"/>
</dbReference>
<dbReference type="GO" id="GO:0000287">
    <property type="term" value="F:magnesium ion binding"/>
    <property type="evidence" value="ECO:0007669"/>
    <property type="project" value="UniProtKB-UniRule"/>
</dbReference>
<gene>
    <name evidence="22" type="primary">PARPA_12716.1 scaffold 45468</name>
</gene>
<dbReference type="SFLD" id="SFLDF00027">
    <property type="entry name" value="p-type_atpase"/>
    <property type="match status" value="1"/>
</dbReference>
<comment type="similarity">
    <text evidence="2 17">Belongs to the cation transport ATPase (P-type) (TC 3.A.3) family. Type IV subfamily.</text>
</comment>
<dbReference type="InterPro" id="IPR023299">
    <property type="entry name" value="ATPase_P-typ_cyto_dom_N"/>
</dbReference>
<dbReference type="SUPFAM" id="SSF81660">
    <property type="entry name" value="Metal cation-transporting ATPase, ATP-binding domain N"/>
    <property type="match status" value="1"/>
</dbReference>
<evidence type="ECO:0000256" key="13">
    <source>
        <dbReference type="ARBA" id="ARBA00034036"/>
    </source>
</evidence>
<name>A0A0B7NLY0_9FUNG</name>
<evidence type="ECO:0000256" key="16">
    <source>
        <dbReference type="PIRSR" id="PIRSR606539-3"/>
    </source>
</evidence>
<dbReference type="Pfam" id="PF13246">
    <property type="entry name" value="Cation_ATPase"/>
    <property type="match status" value="1"/>
</dbReference>
<feature type="domain" description="P-type ATPase N-terminal" evidence="20">
    <location>
        <begin position="65"/>
        <end position="123"/>
    </location>
</feature>
<dbReference type="GO" id="GO:0016887">
    <property type="term" value="F:ATP hydrolysis activity"/>
    <property type="evidence" value="ECO:0007669"/>
    <property type="project" value="InterPro"/>
</dbReference>
<organism evidence="22 23">
    <name type="scientific">Parasitella parasitica</name>
    <dbReference type="NCBI Taxonomy" id="35722"/>
    <lineage>
        <taxon>Eukaryota</taxon>
        <taxon>Fungi</taxon>
        <taxon>Fungi incertae sedis</taxon>
        <taxon>Mucoromycota</taxon>
        <taxon>Mucoromycotina</taxon>
        <taxon>Mucoromycetes</taxon>
        <taxon>Mucorales</taxon>
        <taxon>Mucorineae</taxon>
        <taxon>Mucoraceae</taxon>
        <taxon>Parasitella</taxon>
    </lineage>
</organism>
<dbReference type="SUPFAM" id="SSF81653">
    <property type="entry name" value="Calcium ATPase, transduction domain A"/>
    <property type="match status" value="1"/>
</dbReference>
<protein>
    <recommendedName>
        <fullName evidence="17">Phospholipid-transporting ATPase</fullName>
        <ecNumber evidence="17">7.6.2.1</ecNumber>
    </recommendedName>
</protein>
<dbReference type="SFLD" id="SFLDS00003">
    <property type="entry name" value="Haloacid_Dehalogenase"/>
    <property type="match status" value="1"/>
</dbReference>
<feature type="compositionally biased region" description="Low complexity" evidence="18">
    <location>
        <begin position="216"/>
        <end position="230"/>
    </location>
</feature>
<keyword evidence="10 17" id="KW-1278">Translocase</keyword>
<dbReference type="InterPro" id="IPR001757">
    <property type="entry name" value="P_typ_ATPase"/>
</dbReference>
<feature type="region of interest" description="Disordered" evidence="18">
    <location>
        <begin position="1424"/>
        <end position="1446"/>
    </location>
</feature>
<comment type="catalytic activity">
    <reaction evidence="14">
        <text>a 1,2-diacyl-sn-glycero-3-phosphoethanolamine(out) + ATP + H2O = a 1,2-diacyl-sn-glycero-3-phosphoethanolamine(in) + ADP + phosphate + H(+)</text>
        <dbReference type="Rhea" id="RHEA:66132"/>
        <dbReference type="ChEBI" id="CHEBI:15377"/>
        <dbReference type="ChEBI" id="CHEBI:15378"/>
        <dbReference type="ChEBI" id="CHEBI:30616"/>
        <dbReference type="ChEBI" id="CHEBI:43474"/>
        <dbReference type="ChEBI" id="CHEBI:64612"/>
        <dbReference type="ChEBI" id="CHEBI:456216"/>
    </reaction>
    <physiologicalReaction direction="left-to-right" evidence="14">
        <dbReference type="Rhea" id="RHEA:66133"/>
    </physiologicalReaction>
</comment>
<feature type="binding site" evidence="15">
    <location>
        <position position="1393"/>
    </location>
    <ligand>
        <name>ATP</name>
        <dbReference type="ChEBI" id="CHEBI:30616"/>
    </ligand>
</feature>
<dbReference type="GO" id="GO:0005886">
    <property type="term" value="C:plasma membrane"/>
    <property type="evidence" value="ECO:0007669"/>
    <property type="project" value="TreeGrafter"/>
</dbReference>
<keyword evidence="8 15" id="KW-0067">ATP-binding</keyword>
<evidence type="ECO:0000256" key="17">
    <source>
        <dbReference type="RuleBase" id="RU362033"/>
    </source>
</evidence>
<accession>A0A0B7NLY0</accession>
<feature type="compositionally biased region" description="Acidic residues" evidence="18">
    <location>
        <begin position="17"/>
        <end position="28"/>
    </location>
</feature>
<evidence type="ECO:0000256" key="1">
    <source>
        <dbReference type="ARBA" id="ARBA00004127"/>
    </source>
</evidence>
<keyword evidence="3" id="KW-0813">Transport</keyword>
<dbReference type="InterPro" id="IPR036412">
    <property type="entry name" value="HAD-like_sf"/>
</dbReference>
<evidence type="ECO:0000256" key="11">
    <source>
        <dbReference type="ARBA" id="ARBA00022989"/>
    </source>
</evidence>
<comment type="cofactor">
    <cofactor evidence="16">
        <name>Mg(2+)</name>
        <dbReference type="ChEBI" id="CHEBI:18420"/>
    </cofactor>
</comment>
<feature type="region of interest" description="Disordered" evidence="18">
    <location>
        <begin position="691"/>
        <end position="721"/>
    </location>
</feature>
<evidence type="ECO:0000256" key="6">
    <source>
        <dbReference type="ARBA" id="ARBA00022723"/>
    </source>
</evidence>
<dbReference type="InterPro" id="IPR032630">
    <property type="entry name" value="P_typ_ATPase_c"/>
</dbReference>
<comment type="catalytic activity">
    <reaction evidence="13 17">
        <text>ATP + H2O + phospholipidSide 1 = ADP + phosphate + phospholipidSide 2.</text>
        <dbReference type="EC" id="7.6.2.1"/>
    </reaction>
</comment>
<dbReference type="FunFam" id="3.40.50.1000:FF:000001">
    <property type="entry name" value="Phospholipid-transporting ATPase IC"/>
    <property type="match status" value="1"/>
</dbReference>
<feature type="region of interest" description="Disordered" evidence="18">
    <location>
        <begin position="1"/>
        <end position="43"/>
    </location>
</feature>
<keyword evidence="5 17" id="KW-0812">Transmembrane</keyword>
<feature type="binding site" evidence="15">
    <location>
        <position position="987"/>
    </location>
    <ligand>
        <name>ATP</name>
        <dbReference type="ChEBI" id="CHEBI:30616"/>
    </ligand>
</feature>
<comment type="subcellular location">
    <subcellularLocation>
        <location evidence="1">Endomembrane system</location>
        <topology evidence="1">Multi-pass membrane protein</topology>
    </subcellularLocation>
    <subcellularLocation>
        <location evidence="17">Membrane</location>
        <topology evidence="17">Multi-pass membrane protein</topology>
    </subcellularLocation>
</comment>
<dbReference type="FunFam" id="3.40.50.1000:FF:000130">
    <property type="entry name" value="Phospholipid-transporting ATPase"/>
    <property type="match status" value="1"/>
</dbReference>
<keyword evidence="4" id="KW-0597">Phosphoprotein</keyword>
<evidence type="ECO:0000256" key="9">
    <source>
        <dbReference type="ARBA" id="ARBA00022842"/>
    </source>
</evidence>
<dbReference type="EMBL" id="LN733835">
    <property type="protein sequence ID" value="CEP18412.1"/>
    <property type="molecule type" value="Genomic_DNA"/>
</dbReference>
<evidence type="ECO:0000256" key="8">
    <source>
        <dbReference type="ARBA" id="ARBA00022840"/>
    </source>
</evidence>
<evidence type="ECO:0000259" key="20">
    <source>
        <dbReference type="Pfam" id="PF16209"/>
    </source>
</evidence>
<evidence type="ECO:0000256" key="7">
    <source>
        <dbReference type="ARBA" id="ARBA00022741"/>
    </source>
</evidence>
<evidence type="ECO:0000256" key="12">
    <source>
        <dbReference type="ARBA" id="ARBA00023136"/>
    </source>
</evidence>
<feature type="transmembrane region" description="Helical" evidence="17">
    <location>
        <begin position="1256"/>
        <end position="1279"/>
    </location>
</feature>
<evidence type="ECO:0000259" key="21">
    <source>
        <dbReference type="Pfam" id="PF16212"/>
    </source>
</evidence>
<dbReference type="PANTHER" id="PTHR24092:SF180">
    <property type="entry name" value="PHOSPHOLIPID-TRANSPORTING ATPASE DNF1-RELATED"/>
    <property type="match status" value="1"/>
</dbReference>
<reference evidence="22 23" key="1">
    <citation type="submission" date="2014-09" db="EMBL/GenBank/DDBJ databases">
        <authorList>
            <person name="Ellenberger Sabrina"/>
        </authorList>
    </citation>
    <scope>NUCLEOTIDE SEQUENCE [LARGE SCALE GENOMIC DNA]</scope>
    <source>
        <strain evidence="22 23">CBS 412.66</strain>
    </source>
</reference>
<evidence type="ECO:0000259" key="19">
    <source>
        <dbReference type="Pfam" id="PF00122"/>
    </source>
</evidence>
<dbReference type="InterPro" id="IPR006539">
    <property type="entry name" value="P-type_ATPase_IV"/>
</dbReference>
<dbReference type="GO" id="GO:0012505">
    <property type="term" value="C:endomembrane system"/>
    <property type="evidence" value="ECO:0007669"/>
    <property type="project" value="UniProtKB-SubCell"/>
</dbReference>
<dbReference type="NCBIfam" id="TIGR01652">
    <property type="entry name" value="ATPase-Plipid"/>
    <property type="match status" value="1"/>
</dbReference>
<dbReference type="InterPro" id="IPR023214">
    <property type="entry name" value="HAD_sf"/>
</dbReference>
<dbReference type="PROSITE" id="PS00154">
    <property type="entry name" value="ATPASE_E1_E2"/>
    <property type="match status" value="1"/>
</dbReference>
<dbReference type="PRINTS" id="PR00119">
    <property type="entry name" value="CATATPASE"/>
</dbReference>
<dbReference type="EC" id="7.6.2.1" evidence="17"/>
<dbReference type="InterPro" id="IPR059000">
    <property type="entry name" value="ATPase_P-type_domA"/>
</dbReference>
<dbReference type="GO" id="GO:0005524">
    <property type="term" value="F:ATP binding"/>
    <property type="evidence" value="ECO:0007669"/>
    <property type="project" value="UniProtKB-UniRule"/>
</dbReference>
<dbReference type="PANTHER" id="PTHR24092">
    <property type="entry name" value="PROBABLE PHOSPHOLIPID-TRANSPORTING ATPASE"/>
    <property type="match status" value="1"/>
</dbReference>
<dbReference type="NCBIfam" id="TIGR01494">
    <property type="entry name" value="ATPase_P-type"/>
    <property type="match status" value="1"/>
</dbReference>
<keyword evidence="7 15" id="KW-0547">Nucleotide-binding</keyword>
<evidence type="ECO:0000256" key="5">
    <source>
        <dbReference type="ARBA" id="ARBA00022692"/>
    </source>
</evidence>
<evidence type="ECO:0000256" key="10">
    <source>
        <dbReference type="ARBA" id="ARBA00022967"/>
    </source>
</evidence>
<dbReference type="SUPFAM" id="SSF81665">
    <property type="entry name" value="Calcium ATPase, transmembrane domain M"/>
    <property type="match status" value="1"/>
</dbReference>
<dbReference type="Gene3D" id="3.40.1110.10">
    <property type="entry name" value="Calcium-transporting ATPase, cytoplasmic domain N"/>
    <property type="match status" value="1"/>
</dbReference>
<evidence type="ECO:0000256" key="2">
    <source>
        <dbReference type="ARBA" id="ARBA00008109"/>
    </source>
</evidence>
<dbReference type="OrthoDB" id="377733at2759"/>
<evidence type="ECO:0000256" key="15">
    <source>
        <dbReference type="PIRSR" id="PIRSR606539-2"/>
    </source>
</evidence>
<dbReference type="Pfam" id="PF00122">
    <property type="entry name" value="E1-E2_ATPase"/>
    <property type="match status" value="1"/>
</dbReference>
<dbReference type="Pfam" id="PF16212">
    <property type="entry name" value="PhoLip_ATPase_C"/>
    <property type="match status" value="1"/>
</dbReference>
<feature type="transmembrane region" description="Helical" evidence="17">
    <location>
        <begin position="1299"/>
        <end position="1322"/>
    </location>
</feature>
<feature type="binding site" evidence="16">
    <location>
        <position position="1393"/>
    </location>
    <ligand>
        <name>Mg(2+)</name>
        <dbReference type="ChEBI" id="CHEBI:18420"/>
    </ligand>
</feature>
<evidence type="ECO:0000313" key="23">
    <source>
        <dbReference type="Proteomes" id="UP000054107"/>
    </source>
</evidence>
<keyword evidence="9 16" id="KW-0460">Magnesium</keyword>
<sequence length="1446" mass="162938">MKFTPRAINFIKKNEKSDEDDPDDDDDNQQQQQLRRMESTSSYMQERRHIYVNMKLPSTEYDDRGSQIHHNYASNRVRTAKYTPLSFVPKNLFEQFRNVANLYFLFLVILQCIPLFGVTEPAVSALPLICILIITAIKDALEDWKRNQSDDKVNNSLVLKLANWRNVNVPEIHKGTWYFLHVVAGFFAVMSGTDNKYAHIYRQAIASSFPSVSAPAPTSTSVSSPSASVSINDQPNIKSSEDRLPLTEVEQNEYSPSQQPIPLQSPQPPASTLMKSVRKRSDTIRSGVSGIFSRHHNNHTTTNLELQKKPYRPGSIPHSVLYRVSTRDSAAAAAAAADMSSRITEEGQEYQEELDRPISSLRPTPSHNNQPIQCADGFPGDPPSATCQVRWNNIKWKDLNVGDYVLLENNRDIPADIVILSTSETDNVCYVETQNLDGETNLKQRQGLPGTSGLRTEHDCERARFYIESEPPHVNIYQYNAVLRWQIDADEADTVRSGVSHEKADAVTYNNILLRGCVLRNTKWAIGIVVYTGNDTKIMLNTGRTPSKRSKIAKATNPHSAQSWTVSSSMEMGLRAILTLELKAQTRLIQALLHFEHRAYFSVHFSGNRKNIGGTLLAYFIFADLDMYYAETDTPCIAKTWDISDDLGQIEYIFSDKTGTLTQNVMEYRKCTINGVSYGVATTEATMGALKRQQSQHNFRQSEVRDDAQSSGSDPIKNIGPDADEMEAMKAAMFGKQAALYKNPHIGEHPTFVDPKLFDDLQDKSSKQATAITHFYQTLALCHTAIAERPDKDNPDRIDYKAQSPDEAALVATARDLGFAFLGRDANKLSIMVKGQEKTFTLLNVLEFNSTRKRMSVIIQPSDSDHIVLLCKGADSVIFERLCADFGNQHELEKEQQELRDATSADLERFANEGLRTLCLSYRFISAQEYKPWNRRFQEAAASIHNREERLDAVSEEIEQNMLLMGGTAIEDRLQEGVPETIAELAKSGIKLWVLTGDKTETAINIGFACNLLTTDMELLILKASNRADTSQLLDDTLKKLDKEAETEAEAAVGDRKYALVIDGTTLKYALEAATRDKVLALGMRCASVICCRVSPKQKALVVNLVKKGLKVMTLAIGDGANDVSMIQEANVGIGISGVEGRQAVMASDYAIAQFRYLRKLLLVHGRWSYLRIAEMIMGFFFKNIVWTFVLFWYQIFCQFNGSMMFDYSLITLYNVVFTSLPIIFLGIWDQDVNAKLSLKYPQLYRMGLRNDKFKAWRFWLTLVDSIFQSVVCFFFPYMLLVAGGIDPHGYDANGLYEIGTIVSSIAVCVANFFVVFSLYSYTWLHAVVNGLSILVYYAFVAVYSQFNTFIFAGHLRLFGTGSYWLVLILTCVACFIPRVAAKHYLHQYHPYDNDIIREIELVIHKGRNGRDDEPPCEELIDVDEELASRSTPYSPYQDRKDASSL</sequence>
<dbReference type="FunFam" id="3.40.1110.10:FF:000087">
    <property type="entry name" value="Phospholipid-transporting ATPase"/>
    <property type="match status" value="1"/>
</dbReference>
<evidence type="ECO:0000313" key="22">
    <source>
        <dbReference type="EMBL" id="CEP18412.1"/>
    </source>
</evidence>
<dbReference type="SUPFAM" id="SSF56784">
    <property type="entry name" value="HAD-like"/>
    <property type="match status" value="1"/>
</dbReference>
<keyword evidence="12 17" id="KW-0472">Membrane</keyword>
<evidence type="ECO:0000256" key="14">
    <source>
        <dbReference type="ARBA" id="ARBA00049128"/>
    </source>
</evidence>
<dbReference type="Gene3D" id="3.40.50.1000">
    <property type="entry name" value="HAD superfamily/HAD-like"/>
    <property type="match status" value="1"/>
</dbReference>
<dbReference type="STRING" id="35722.A0A0B7NLY0"/>
<evidence type="ECO:0000256" key="18">
    <source>
        <dbReference type="SAM" id="MobiDB-lite"/>
    </source>
</evidence>